<reference evidence="2 3" key="1">
    <citation type="journal article" date="2014" name="Genome Biol. Evol.">
        <title>The secreted proteins of Achlya hypogyna and Thraustotheca clavata identify the ancestral oomycete secretome and reveal gene acquisitions by horizontal gene transfer.</title>
        <authorList>
            <person name="Misner I."/>
            <person name="Blouin N."/>
            <person name="Leonard G."/>
            <person name="Richards T.A."/>
            <person name="Lane C.E."/>
        </authorList>
    </citation>
    <scope>NUCLEOTIDE SEQUENCE [LARGE SCALE GENOMIC DNA]</scope>
    <source>
        <strain evidence="2 3">ATCC 48635</strain>
    </source>
</reference>
<protein>
    <submittedName>
        <fullName evidence="2">Uncharacterized protein</fullName>
    </submittedName>
</protein>
<dbReference type="Proteomes" id="UP000243579">
    <property type="component" value="Unassembled WGS sequence"/>
</dbReference>
<evidence type="ECO:0000313" key="3">
    <source>
        <dbReference type="Proteomes" id="UP000243579"/>
    </source>
</evidence>
<comment type="caution">
    <text evidence="2">The sequence shown here is derived from an EMBL/GenBank/DDBJ whole genome shotgun (WGS) entry which is preliminary data.</text>
</comment>
<evidence type="ECO:0000313" key="2">
    <source>
        <dbReference type="EMBL" id="OQR86369.1"/>
    </source>
</evidence>
<feature type="compositionally biased region" description="Acidic residues" evidence="1">
    <location>
        <begin position="96"/>
        <end position="106"/>
    </location>
</feature>
<gene>
    <name evidence="2" type="ORF">ACHHYP_10616</name>
</gene>
<name>A0A1V9YKW2_ACHHY</name>
<proteinExistence type="predicted"/>
<dbReference type="OrthoDB" id="96355at2759"/>
<feature type="region of interest" description="Disordered" evidence="1">
    <location>
        <begin position="26"/>
        <end position="110"/>
    </location>
</feature>
<evidence type="ECO:0000256" key="1">
    <source>
        <dbReference type="SAM" id="MobiDB-lite"/>
    </source>
</evidence>
<keyword evidence="3" id="KW-1185">Reference proteome</keyword>
<accession>A0A1V9YKW2</accession>
<organism evidence="2 3">
    <name type="scientific">Achlya hypogyna</name>
    <name type="common">Oomycete</name>
    <name type="synonym">Protoachlya hypogyna</name>
    <dbReference type="NCBI Taxonomy" id="1202772"/>
    <lineage>
        <taxon>Eukaryota</taxon>
        <taxon>Sar</taxon>
        <taxon>Stramenopiles</taxon>
        <taxon>Oomycota</taxon>
        <taxon>Saprolegniomycetes</taxon>
        <taxon>Saprolegniales</taxon>
        <taxon>Achlyaceae</taxon>
        <taxon>Achlya</taxon>
    </lineage>
</organism>
<sequence length="149" mass="16772">MDATAGPTPWSFVQMNMSLLPIARPLPVTTASPCGRRRQAEKPRTPMGHGSTEKNVSISPRRQGDGGPEIPLLSLRECVLRRDRSRSRKRERDEDIAMDGYSEGEVESPRPQVRVKRILEILDEDRGVIDDTMHVVSPRKKLCARELTS</sequence>
<dbReference type="AlphaFoldDB" id="A0A1V9YKW2"/>
<dbReference type="EMBL" id="JNBR01001511">
    <property type="protein sequence ID" value="OQR86369.1"/>
    <property type="molecule type" value="Genomic_DNA"/>
</dbReference>